<gene>
    <name evidence="2" type="ORF">SAMN05216255_1706</name>
</gene>
<name>A0A239CHL7_9PSED</name>
<keyword evidence="1" id="KW-0812">Transmembrane</keyword>
<feature type="transmembrane region" description="Helical" evidence="1">
    <location>
        <begin position="33"/>
        <end position="53"/>
    </location>
</feature>
<evidence type="ECO:0008006" key="4">
    <source>
        <dbReference type="Google" id="ProtNLM"/>
    </source>
</evidence>
<protein>
    <recommendedName>
        <fullName evidence="4">Transmembrane protein</fullName>
    </recommendedName>
</protein>
<evidence type="ECO:0000256" key="1">
    <source>
        <dbReference type="SAM" id="Phobius"/>
    </source>
</evidence>
<dbReference type="Proteomes" id="UP000242915">
    <property type="component" value="Unassembled WGS sequence"/>
</dbReference>
<accession>A0A239CHL7</accession>
<dbReference type="AlphaFoldDB" id="A0A239CHL7"/>
<keyword evidence="1" id="KW-0472">Membrane</keyword>
<evidence type="ECO:0000313" key="2">
    <source>
        <dbReference type="EMBL" id="SNS19382.1"/>
    </source>
</evidence>
<evidence type="ECO:0000313" key="3">
    <source>
        <dbReference type="Proteomes" id="UP000242915"/>
    </source>
</evidence>
<keyword evidence="3" id="KW-1185">Reference proteome</keyword>
<dbReference type="RefSeq" id="WP_089359445.1">
    <property type="nucleotide sequence ID" value="NZ_FZOG01000002.1"/>
</dbReference>
<feature type="transmembrane region" description="Helical" evidence="1">
    <location>
        <begin position="7"/>
        <end position="27"/>
    </location>
</feature>
<organism evidence="2 3">
    <name type="scientific">Pseudomonas segetis</name>
    <dbReference type="NCBI Taxonomy" id="298908"/>
    <lineage>
        <taxon>Bacteria</taxon>
        <taxon>Pseudomonadati</taxon>
        <taxon>Pseudomonadota</taxon>
        <taxon>Gammaproteobacteria</taxon>
        <taxon>Pseudomonadales</taxon>
        <taxon>Pseudomonadaceae</taxon>
        <taxon>Pseudomonas</taxon>
    </lineage>
</organism>
<keyword evidence="1" id="KW-1133">Transmembrane helix</keyword>
<proteinExistence type="predicted"/>
<dbReference type="EMBL" id="FZOG01000002">
    <property type="protein sequence ID" value="SNS19382.1"/>
    <property type="molecule type" value="Genomic_DNA"/>
</dbReference>
<feature type="transmembrane region" description="Helical" evidence="1">
    <location>
        <begin position="65"/>
        <end position="86"/>
    </location>
</feature>
<sequence>MKQPRLHYYAFGAVVAVAVLNLMVRAWVKLGGLPATLLVAVAVGLAVRGVFQWRNQRFPERRERWVMVAIYAAVLGVLYLGLLAMMYLKDEPGRAGHILFWLHYLCYPVLLAVCLIPRQSAHPQ</sequence>
<feature type="transmembrane region" description="Helical" evidence="1">
    <location>
        <begin position="98"/>
        <end position="116"/>
    </location>
</feature>
<reference evidence="3" key="1">
    <citation type="submission" date="2017-06" db="EMBL/GenBank/DDBJ databases">
        <authorList>
            <person name="Varghese N."/>
            <person name="Submissions S."/>
        </authorList>
    </citation>
    <scope>NUCLEOTIDE SEQUENCE [LARGE SCALE GENOMIC DNA]</scope>
    <source>
        <strain evidence="3">CIP 108523</strain>
    </source>
</reference>